<feature type="binding site" evidence="8">
    <location>
        <position position="73"/>
    </location>
    <ligand>
        <name>Na(+)</name>
        <dbReference type="ChEBI" id="CHEBI:29101"/>
        <label>1</label>
    </ligand>
</feature>
<evidence type="ECO:0000256" key="3">
    <source>
        <dbReference type="ARBA" id="ARBA00022448"/>
    </source>
</evidence>
<dbReference type="GO" id="GO:0005886">
    <property type="term" value="C:plasma membrane"/>
    <property type="evidence" value="ECO:0007669"/>
    <property type="project" value="TreeGrafter"/>
</dbReference>
<dbReference type="PRINTS" id="PR00176">
    <property type="entry name" value="NANEUSMPORT"/>
</dbReference>
<feature type="region of interest" description="Disordered" evidence="11">
    <location>
        <begin position="637"/>
        <end position="661"/>
    </location>
</feature>
<dbReference type="GO" id="GO:0005283">
    <property type="term" value="F:amino acid:sodium symporter activity"/>
    <property type="evidence" value="ECO:0007669"/>
    <property type="project" value="TreeGrafter"/>
</dbReference>
<reference evidence="13" key="1">
    <citation type="submission" date="2021-09" db="EMBL/GenBank/DDBJ databases">
        <authorList>
            <person name="Martin H S."/>
        </authorList>
    </citation>
    <scope>NUCLEOTIDE SEQUENCE</scope>
</reference>
<feature type="transmembrane region" description="Helical" evidence="12">
    <location>
        <begin position="60"/>
        <end position="77"/>
    </location>
</feature>
<evidence type="ECO:0000256" key="6">
    <source>
        <dbReference type="ARBA" id="ARBA00022989"/>
    </source>
</evidence>
<dbReference type="PROSITE" id="PS00610">
    <property type="entry name" value="NA_NEUROTRAN_SYMP_1"/>
    <property type="match status" value="1"/>
</dbReference>
<dbReference type="GO" id="GO:0089718">
    <property type="term" value="P:amino acid import across plasma membrane"/>
    <property type="evidence" value="ECO:0007669"/>
    <property type="project" value="TreeGrafter"/>
</dbReference>
<evidence type="ECO:0000256" key="11">
    <source>
        <dbReference type="SAM" id="MobiDB-lite"/>
    </source>
</evidence>
<comment type="subcellular location">
    <subcellularLocation>
        <location evidence="1">Membrane</location>
        <topology evidence="1">Multi-pass membrane protein</topology>
    </subcellularLocation>
</comment>
<comment type="caution">
    <text evidence="13">The sequence shown here is derived from an EMBL/GenBank/DDBJ whole genome shotgun (WGS) entry which is preliminary data.</text>
</comment>
<evidence type="ECO:0000256" key="4">
    <source>
        <dbReference type="ARBA" id="ARBA00022692"/>
    </source>
</evidence>
<evidence type="ECO:0000256" key="5">
    <source>
        <dbReference type="ARBA" id="ARBA00022847"/>
    </source>
</evidence>
<dbReference type="PANTHER" id="PTHR11616">
    <property type="entry name" value="SODIUM/CHLORIDE DEPENDENT TRANSPORTER"/>
    <property type="match status" value="1"/>
</dbReference>
<feature type="transmembrane region" description="Helical" evidence="12">
    <location>
        <begin position="596"/>
        <end position="617"/>
    </location>
</feature>
<feature type="transmembrane region" description="Helical" evidence="12">
    <location>
        <begin position="478"/>
        <end position="506"/>
    </location>
</feature>
<proteinExistence type="inferred from homology"/>
<feature type="transmembrane region" description="Helical" evidence="12">
    <location>
        <begin position="554"/>
        <end position="576"/>
    </location>
</feature>
<feature type="transmembrane region" description="Helical" evidence="12">
    <location>
        <begin position="437"/>
        <end position="458"/>
    </location>
</feature>
<keyword evidence="9" id="KW-1015">Disulfide bond</keyword>
<keyword evidence="5 10" id="KW-0769">Symport</keyword>
<dbReference type="InterPro" id="IPR037272">
    <property type="entry name" value="SNS_sf"/>
</dbReference>
<keyword evidence="8" id="KW-0915">Sodium</keyword>
<evidence type="ECO:0000256" key="10">
    <source>
        <dbReference type="RuleBase" id="RU003732"/>
    </source>
</evidence>
<feature type="disulfide bond" evidence="9">
    <location>
        <begin position="172"/>
        <end position="181"/>
    </location>
</feature>
<evidence type="ECO:0000256" key="2">
    <source>
        <dbReference type="ARBA" id="ARBA00006459"/>
    </source>
</evidence>
<dbReference type="EMBL" id="CAKASE010000044">
    <property type="protein sequence ID" value="CAG9559583.1"/>
    <property type="molecule type" value="Genomic_DNA"/>
</dbReference>
<dbReference type="Proteomes" id="UP000789524">
    <property type="component" value="Unassembled WGS sequence"/>
</dbReference>
<keyword evidence="14" id="KW-1185">Reference proteome</keyword>
<feature type="binding site" evidence="8">
    <location>
        <position position="455"/>
    </location>
    <ligand>
        <name>Na(+)</name>
        <dbReference type="ChEBI" id="CHEBI:29101"/>
        <label>1</label>
    </ligand>
</feature>
<comment type="similarity">
    <text evidence="2 10">Belongs to the sodium:neurotransmitter symporter (SNF) (TC 2.A.22) family.</text>
</comment>
<dbReference type="GO" id="GO:0046872">
    <property type="term" value="F:metal ion binding"/>
    <property type="evidence" value="ECO:0007669"/>
    <property type="project" value="UniProtKB-KW"/>
</dbReference>
<keyword evidence="8" id="KW-0479">Metal-binding</keyword>
<feature type="binding site" evidence="8">
    <location>
        <position position="66"/>
    </location>
    <ligand>
        <name>Na(+)</name>
        <dbReference type="ChEBI" id="CHEBI:29101"/>
        <label>1</label>
    </ligand>
</feature>
<feature type="transmembrane region" description="Helical" evidence="12">
    <location>
        <begin position="380"/>
        <end position="403"/>
    </location>
</feature>
<feature type="binding site" evidence="8">
    <location>
        <position position="68"/>
    </location>
    <ligand>
        <name>Na(+)</name>
        <dbReference type="ChEBI" id="CHEBI:29101"/>
        <label>1</label>
    </ligand>
</feature>
<dbReference type="AlphaFoldDB" id="A0A8J2VVW7"/>
<dbReference type="GO" id="GO:0015179">
    <property type="term" value="F:L-amino acid transmembrane transporter activity"/>
    <property type="evidence" value="ECO:0007669"/>
    <property type="project" value="TreeGrafter"/>
</dbReference>
<evidence type="ECO:0000256" key="1">
    <source>
        <dbReference type="ARBA" id="ARBA00004141"/>
    </source>
</evidence>
<feature type="transmembrane region" description="Helical" evidence="12">
    <location>
        <begin position="89"/>
        <end position="111"/>
    </location>
</feature>
<gene>
    <name evidence="13" type="ORF">DCHRY22_LOCUS1420</name>
</gene>
<feature type="binding site" evidence="8">
    <location>
        <position position="386"/>
    </location>
    <ligand>
        <name>Na(+)</name>
        <dbReference type="ChEBI" id="CHEBI:29101"/>
        <label>1</label>
    </ligand>
</feature>
<keyword evidence="6 12" id="KW-1133">Transmembrane helix</keyword>
<dbReference type="SUPFAM" id="SSF161070">
    <property type="entry name" value="SNF-like"/>
    <property type="match status" value="1"/>
</dbReference>
<evidence type="ECO:0000313" key="14">
    <source>
        <dbReference type="Proteomes" id="UP000789524"/>
    </source>
</evidence>
<evidence type="ECO:0000313" key="13">
    <source>
        <dbReference type="EMBL" id="CAG9559583.1"/>
    </source>
</evidence>
<sequence>MVFEVVSILNSSPTMLKFHASSSYWRGSDKVPEENGNALATGDDNTETAQRASWGRPLEFILACLGYAVGLGNVWRFPYLCYRNGGGAFLIPFFLMLVLLGLPIFYLELYIGQFTALGPLKAFNAISPFFTGLGYCTLMIISMISIYYMIIVAWTIFYTFMSIGGDLGWGSCENDYNSLYCYSGAYDSECRVNNTGNYTDLTYYLQKCISIGEICQLTGFEPYDGSSCWTGNETIAWYRNVNRTLASEEYYNERVLGRGDATWENWGSIQWHLVGCLFFCWVIAFLCVIKGVQSAGKVVYFTALFPYVMLTALLIRGVTLDGAGEGILFYLTPKWETLLEARVWGDAASQIFYSFGVACGSLVTLASYNNFHNNCHFDAVFVSLTNFMTSIYAGFAIFSVLGFQAQLMGVGINDVAEQGPGLAFVVYPEALLQMPIPRLWCILFFFMLFVLGLGSQFAGIEAINTAIVDRWPQFRKRYWMVTAFTCFTCFILGLPMCFSGGVYLFTLLDWNTASWAILLIGIAECTAVSWCYGINRAMRDLASMDMKLNVVIRFYWKFVWLISVPVVSLGILIFLFVKWESPSYGDYEFPLFADLLGWGIGLSTLMFFPVGVCWALYKGYRGMELFQPTEVWKPAVKLPDQSPDPRQNPRPSEYDNLGYMM</sequence>
<dbReference type="PANTHER" id="PTHR11616:SF236">
    <property type="entry name" value="TRANSPORTER"/>
    <property type="match status" value="1"/>
</dbReference>
<dbReference type="Pfam" id="PF00209">
    <property type="entry name" value="SNF"/>
    <property type="match status" value="2"/>
</dbReference>
<name>A0A8J2VVW7_9NEOP</name>
<accession>A0A8J2VVW7</accession>
<protein>
    <recommendedName>
        <fullName evidence="10">Transporter</fullName>
    </recommendedName>
</protein>
<feature type="transmembrane region" description="Helical" evidence="12">
    <location>
        <begin position="512"/>
        <end position="533"/>
    </location>
</feature>
<evidence type="ECO:0000256" key="12">
    <source>
        <dbReference type="SAM" id="Phobius"/>
    </source>
</evidence>
<feature type="transmembrane region" description="Helical" evidence="12">
    <location>
        <begin position="132"/>
        <end position="157"/>
    </location>
</feature>
<evidence type="ECO:0000256" key="8">
    <source>
        <dbReference type="PIRSR" id="PIRSR600175-1"/>
    </source>
</evidence>
<feature type="binding site" evidence="8">
    <location>
        <position position="69"/>
    </location>
    <ligand>
        <name>Na(+)</name>
        <dbReference type="ChEBI" id="CHEBI:29101"/>
        <label>1</label>
    </ligand>
</feature>
<feature type="transmembrane region" description="Helical" evidence="12">
    <location>
        <begin position="269"/>
        <end position="292"/>
    </location>
</feature>
<feature type="binding site" evidence="8">
    <location>
        <position position="354"/>
    </location>
    <ligand>
        <name>Na(+)</name>
        <dbReference type="ChEBI" id="CHEBI:29101"/>
        <label>1</label>
    </ligand>
</feature>
<feature type="transmembrane region" description="Helical" evidence="12">
    <location>
        <begin position="304"/>
        <end position="331"/>
    </location>
</feature>
<evidence type="ECO:0000256" key="9">
    <source>
        <dbReference type="PIRSR" id="PIRSR600175-2"/>
    </source>
</evidence>
<keyword evidence="3 10" id="KW-0813">Transport</keyword>
<feature type="transmembrane region" description="Helical" evidence="12">
    <location>
        <begin position="351"/>
        <end position="368"/>
    </location>
</feature>
<keyword evidence="7 12" id="KW-0472">Membrane</keyword>
<evidence type="ECO:0000256" key="7">
    <source>
        <dbReference type="ARBA" id="ARBA00023136"/>
    </source>
</evidence>
<feature type="binding site" evidence="8">
    <location>
        <position position="451"/>
    </location>
    <ligand>
        <name>Na(+)</name>
        <dbReference type="ChEBI" id="CHEBI:29101"/>
        <label>1</label>
    </ligand>
</feature>
<dbReference type="GO" id="GO:0015187">
    <property type="term" value="F:glycine transmembrane transporter activity"/>
    <property type="evidence" value="ECO:0007669"/>
    <property type="project" value="TreeGrafter"/>
</dbReference>
<dbReference type="OrthoDB" id="6581954at2759"/>
<dbReference type="PROSITE" id="PS50267">
    <property type="entry name" value="NA_NEUROTRAN_SYMP_3"/>
    <property type="match status" value="1"/>
</dbReference>
<keyword evidence="4 10" id="KW-0812">Transmembrane</keyword>
<organism evidence="13 14">
    <name type="scientific">Danaus chrysippus</name>
    <name type="common">African queen</name>
    <dbReference type="NCBI Taxonomy" id="151541"/>
    <lineage>
        <taxon>Eukaryota</taxon>
        <taxon>Metazoa</taxon>
        <taxon>Ecdysozoa</taxon>
        <taxon>Arthropoda</taxon>
        <taxon>Hexapoda</taxon>
        <taxon>Insecta</taxon>
        <taxon>Pterygota</taxon>
        <taxon>Neoptera</taxon>
        <taxon>Endopterygota</taxon>
        <taxon>Lepidoptera</taxon>
        <taxon>Glossata</taxon>
        <taxon>Ditrysia</taxon>
        <taxon>Papilionoidea</taxon>
        <taxon>Nymphalidae</taxon>
        <taxon>Danainae</taxon>
        <taxon>Danaini</taxon>
        <taxon>Danaina</taxon>
        <taxon>Danaus</taxon>
        <taxon>Anosia</taxon>
    </lineage>
</organism>
<dbReference type="InterPro" id="IPR000175">
    <property type="entry name" value="Na/ntran_symport"/>
</dbReference>